<evidence type="ECO:0000259" key="1">
    <source>
        <dbReference type="Pfam" id="PF04471"/>
    </source>
</evidence>
<evidence type="ECO:0000313" key="2">
    <source>
        <dbReference type="EMBL" id="RIH88175.1"/>
    </source>
</evidence>
<protein>
    <submittedName>
        <fullName evidence="2">Restriction endonuclease</fullName>
    </submittedName>
</protein>
<dbReference type="InterPro" id="IPR007560">
    <property type="entry name" value="Restrct_endonuc_IV_Mrr"/>
</dbReference>
<keyword evidence="2" id="KW-0255">Endonuclease</keyword>
<dbReference type="GO" id="GO:0009307">
    <property type="term" value="P:DNA restriction-modification system"/>
    <property type="evidence" value="ECO:0007669"/>
    <property type="project" value="InterPro"/>
</dbReference>
<reference evidence="2 3" key="1">
    <citation type="submission" date="2018-08" db="EMBL/GenBank/DDBJ databases">
        <title>Meiothermus terrae DSM 26712 genome sequencing project.</title>
        <authorList>
            <person name="Da Costa M.S."/>
            <person name="Albuquerque L."/>
            <person name="Raposo P."/>
            <person name="Froufe H.J.C."/>
            <person name="Barroso C.S."/>
            <person name="Egas C."/>
        </authorList>
    </citation>
    <scope>NUCLEOTIDE SEQUENCE [LARGE SCALE GENOMIC DNA]</scope>
    <source>
        <strain evidence="2 3">DSM 26712</strain>
    </source>
</reference>
<gene>
    <name evidence="2" type="ORF">Mterra_01025</name>
</gene>
<organism evidence="2 3">
    <name type="scientific">Calidithermus terrae</name>
    <dbReference type="NCBI Taxonomy" id="1408545"/>
    <lineage>
        <taxon>Bacteria</taxon>
        <taxon>Thermotogati</taxon>
        <taxon>Deinococcota</taxon>
        <taxon>Deinococci</taxon>
        <taxon>Thermales</taxon>
        <taxon>Thermaceae</taxon>
        <taxon>Calidithermus</taxon>
    </lineage>
</organism>
<dbReference type="Pfam" id="PF04471">
    <property type="entry name" value="Mrr_cat"/>
    <property type="match status" value="1"/>
</dbReference>
<dbReference type="GO" id="GO:0004519">
    <property type="term" value="F:endonuclease activity"/>
    <property type="evidence" value="ECO:0007669"/>
    <property type="project" value="UniProtKB-KW"/>
</dbReference>
<accession>A0A399EX37</accession>
<keyword evidence="2" id="KW-0540">Nuclease</keyword>
<keyword evidence="3" id="KW-1185">Reference proteome</keyword>
<feature type="domain" description="Restriction endonuclease type IV Mrr" evidence="1">
    <location>
        <begin position="205"/>
        <end position="320"/>
    </location>
</feature>
<keyword evidence="2" id="KW-0378">Hydrolase</keyword>
<comment type="caution">
    <text evidence="2">The sequence shown here is derived from an EMBL/GenBank/DDBJ whole genome shotgun (WGS) entry which is preliminary data.</text>
</comment>
<dbReference type="RefSeq" id="WP_170159558.1">
    <property type="nucleotide sequence ID" value="NZ_QXDL01000028.1"/>
</dbReference>
<name>A0A399EX37_9DEIN</name>
<dbReference type="Proteomes" id="UP000265715">
    <property type="component" value="Unassembled WGS sequence"/>
</dbReference>
<proteinExistence type="predicted"/>
<sequence>MTERERRFYVFRVNYDQHKSFIEEELKAGRLRQGWGPVPLRKADDEGYNPKAFVEGYRSTWPEDSEEEAAKRYGILFPMLEMQPGDLVIIPKIPDWDCFTLAEVSGTYRFDVETPLQKAGVKDFGHVIPINPATLKVFRHNSSIPARTVSWSFRAYQKAINNIWSTGVQEAILALWEATPTSQVTELDGQVHEEILEGLKNRLAHLKPGEVEQLVARAFARAGYVLDGRHRYDRKGGDADLLLTFRLPLLSELTPASVKLVVQVKNKQGVDKQASQGIEQLVAIAPEPSVMKVLVSTADSFSDEDYKLASEKGVYLLVGRNALALIARGIIG</sequence>
<dbReference type="AlphaFoldDB" id="A0A399EX37"/>
<dbReference type="GO" id="GO:0003677">
    <property type="term" value="F:DNA binding"/>
    <property type="evidence" value="ECO:0007669"/>
    <property type="project" value="InterPro"/>
</dbReference>
<dbReference type="EMBL" id="QXDL01000028">
    <property type="protein sequence ID" value="RIH88175.1"/>
    <property type="molecule type" value="Genomic_DNA"/>
</dbReference>
<evidence type="ECO:0000313" key="3">
    <source>
        <dbReference type="Proteomes" id="UP000265715"/>
    </source>
</evidence>